<evidence type="ECO:0000313" key="10">
    <source>
        <dbReference type="Proteomes" id="UP001305779"/>
    </source>
</evidence>
<reference evidence="9 10" key="1">
    <citation type="journal article" date="2023" name="G3 (Bethesda)">
        <title>A chromosome-level genome assembly of Zasmidium syzygii isolated from banana leaves.</title>
        <authorList>
            <person name="van Westerhoven A.C."/>
            <person name="Mehrabi R."/>
            <person name="Talebi R."/>
            <person name="Steentjes M.B.F."/>
            <person name="Corcolon B."/>
            <person name="Chong P.A."/>
            <person name="Kema G.H.J."/>
            <person name="Seidl M.F."/>
        </authorList>
    </citation>
    <scope>NUCLEOTIDE SEQUENCE [LARGE SCALE GENOMIC DNA]</scope>
    <source>
        <strain evidence="9 10">P124</strain>
    </source>
</reference>
<accession>A0ABR0EAJ5</accession>
<dbReference type="InterPro" id="IPR004839">
    <property type="entry name" value="Aminotransferase_I/II_large"/>
</dbReference>
<dbReference type="NCBIfam" id="NF006719">
    <property type="entry name" value="PRK09257.1"/>
    <property type="match status" value="1"/>
</dbReference>
<evidence type="ECO:0000256" key="6">
    <source>
        <dbReference type="ARBA" id="ARBA00022898"/>
    </source>
</evidence>
<comment type="similarity">
    <text evidence="2">Belongs to the class-I pyridoxal-phosphate-dependent aminotransferase family.</text>
</comment>
<feature type="region of interest" description="Disordered" evidence="7">
    <location>
        <begin position="1"/>
        <end position="35"/>
    </location>
</feature>
<evidence type="ECO:0000256" key="1">
    <source>
        <dbReference type="ARBA" id="ARBA00001933"/>
    </source>
</evidence>
<comment type="subunit">
    <text evidence="3">Homodimer.</text>
</comment>
<gene>
    <name evidence="9" type="ORF">PRZ48_011002</name>
</gene>
<comment type="cofactor">
    <cofactor evidence="1">
        <name>pyridoxal 5'-phosphate</name>
        <dbReference type="ChEBI" id="CHEBI:597326"/>
    </cofactor>
</comment>
<feature type="domain" description="Aminotransferase class I/classII large" evidence="8">
    <location>
        <begin position="54"/>
        <end position="426"/>
    </location>
</feature>
<keyword evidence="5" id="KW-0808">Transferase</keyword>
<evidence type="ECO:0000259" key="8">
    <source>
        <dbReference type="Pfam" id="PF00155"/>
    </source>
</evidence>
<keyword evidence="4" id="KW-0032">Aminotransferase</keyword>
<dbReference type="SUPFAM" id="SSF53383">
    <property type="entry name" value="PLP-dependent transferases"/>
    <property type="match status" value="1"/>
</dbReference>
<name>A0ABR0EAJ5_ZASCE</name>
<evidence type="ECO:0000313" key="9">
    <source>
        <dbReference type="EMBL" id="KAK4498344.1"/>
    </source>
</evidence>
<keyword evidence="6" id="KW-0663">Pyridoxal phosphate</keyword>
<evidence type="ECO:0000256" key="4">
    <source>
        <dbReference type="ARBA" id="ARBA00022576"/>
    </source>
</evidence>
<dbReference type="InterPro" id="IPR015424">
    <property type="entry name" value="PyrdxlP-dep_Trfase"/>
</dbReference>
<dbReference type="Proteomes" id="UP001305779">
    <property type="component" value="Unassembled WGS sequence"/>
</dbReference>
<comment type="caution">
    <text evidence="9">The sequence shown here is derived from an EMBL/GenBank/DDBJ whole genome shotgun (WGS) entry which is preliminary data.</text>
</comment>
<dbReference type="InterPro" id="IPR015421">
    <property type="entry name" value="PyrdxlP-dep_Trfase_major"/>
</dbReference>
<dbReference type="Pfam" id="PF00155">
    <property type="entry name" value="Aminotran_1_2"/>
    <property type="match status" value="1"/>
</dbReference>
<keyword evidence="10" id="KW-1185">Reference proteome</keyword>
<dbReference type="Gene3D" id="3.40.640.10">
    <property type="entry name" value="Type I PLP-dependent aspartate aminotransferase-like (Major domain)"/>
    <property type="match status" value="1"/>
</dbReference>
<dbReference type="PANTHER" id="PTHR11879:SF55">
    <property type="entry name" value="GLUTAMATE OXALOACETATE TRANSAMINASE 1, ISOFORM B"/>
    <property type="match status" value="1"/>
</dbReference>
<dbReference type="InterPro" id="IPR015422">
    <property type="entry name" value="PyrdxlP-dep_Trfase_small"/>
</dbReference>
<feature type="compositionally biased region" description="Polar residues" evidence="7">
    <location>
        <begin position="1"/>
        <end position="28"/>
    </location>
</feature>
<protein>
    <recommendedName>
        <fullName evidence="8">Aminotransferase class I/classII large domain-containing protein</fullName>
    </recommendedName>
</protein>
<evidence type="ECO:0000256" key="7">
    <source>
        <dbReference type="SAM" id="MobiDB-lite"/>
    </source>
</evidence>
<dbReference type="InterPro" id="IPR000796">
    <property type="entry name" value="Asp_trans"/>
</dbReference>
<dbReference type="EMBL" id="JAXOVC010000008">
    <property type="protein sequence ID" value="KAK4498344.1"/>
    <property type="molecule type" value="Genomic_DNA"/>
</dbReference>
<evidence type="ECO:0000256" key="3">
    <source>
        <dbReference type="ARBA" id="ARBA00011738"/>
    </source>
</evidence>
<dbReference type="PRINTS" id="PR00799">
    <property type="entry name" value="TRANSAMINASE"/>
</dbReference>
<dbReference type="CDD" id="cd00609">
    <property type="entry name" value="AAT_like"/>
    <property type="match status" value="1"/>
</dbReference>
<sequence length="438" mass="48306">MATNSEQHTSIPTTATYSSNGGQASQSPLAGVPQAPKDPMFGLSAAYRADTDPKKVDLGVGAYRDNNAKPWVMPVVKKADEILRQTPDLNHEYLPIAGLNEYLSASQQLVFGEDSPILKDHRVATMQTISGTGALHLGARFLHKFFPESEAKRVYVSSPPYVNHLPILHDARLETGFYPYYTPTTKSLDFENLLSTLETIPRNSIVLLHACAHNPTGVDPTQSQWRQIASVMRERHHLPFFDSAYQGFASGDLDADAWAIRHFASLDFPALLVAQSYAKNFGLYGERTGCLHVVTQEAELAGRIGSQMEKLQRVNISTPPAYGARIASTILNSPALFAEWQSDLKTMSGRIVEMRKALRSLLENGKGGEGKWKHLTEQTGMFCYTGLDPEQVRQLREQWHVYLTGDGRVSVSGLNWGNVRYVAEAFGGVTGKGGRARI</sequence>
<evidence type="ECO:0000256" key="2">
    <source>
        <dbReference type="ARBA" id="ARBA00007441"/>
    </source>
</evidence>
<evidence type="ECO:0000256" key="5">
    <source>
        <dbReference type="ARBA" id="ARBA00022679"/>
    </source>
</evidence>
<dbReference type="PANTHER" id="PTHR11879">
    <property type="entry name" value="ASPARTATE AMINOTRANSFERASE"/>
    <property type="match status" value="1"/>
</dbReference>
<organism evidence="9 10">
    <name type="scientific">Zasmidium cellare</name>
    <name type="common">Wine cellar mold</name>
    <name type="synonym">Racodium cellare</name>
    <dbReference type="NCBI Taxonomy" id="395010"/>
    <lineage>
        <taxon>Eukaryota</taxon>
        <taxon>Fungi</taxon>
        <taxon>Dikarya</taxon>
        <taxon>Ascomycota</taxon>
        <taxon>Pezizomycotina</taxon>
        <taxon>Dothideomycetes</taxon>
        <taxon>Dothideomycetidae</taxon>
        <taxon>Mycosphaerellales</taxon>
        <taxon>Mycosphaerellaceae</taxon>
        <taxon>Zasmidium</taxon>
    </lineage>
</organism>
<dbReference type="Gene3D" id="3.90.1150.10">
    <property type="entry name" value="Aspartate Aminotransferase, domain 1"/>
    <property type="match status" value="1"/>
</dbReference>
<proteinExistence type="inferred from homology"/>